<dbReference type="EC" id="2.4.1.-" evidence="8"/>
<evidence type="ECO:0000313" key="10">
    <source>
        <dbReference type="Proteomes" id="UP000285301"/>
    </source>
</evidence>
<evidence type="ECO:0000256" key="8">
    <source>
        <dbReference type="RuleBase" id="RU366017"/>
    </source>
</evidence>
<keyword evidence="4 8" id="KW-0808">Transferase</keyword>
<keyword evidence="7" id="KW-0472">Membrane</keyword>
<keyword evidence="3 8" id="KW-0328">Glycosyltransferase</keyword>
<evidence type="ECO:0000256" key="7">
    <source>
        <dbReference type="ARBA" id="ARBA00023136"/>
    </source>
</evidence>
<dbReference type="AlphaFoldDB" id="A0A443R9Z7"/>
<proteinExistence type="inferred from homology"/>
<evidence type="ECO:0000256" key="3">
    <source>
        <dbReference type="ARBA" id="ARBA00022676"/>
    </source>
</evidence>
<comment type="caution">
    <text evidence="9">The sequence shown here is derived from an EMBL/GenBank/DDBJ whole genome shotgun (WGS) entry which is preliminary data.</text>
</comment>
<dbReference type="GO" id="GO:0005737">
    <property type="term" value="C:cytoplasm"/>
    <property type="evidence" value="ECO:0007669"/>
    <property type="project" value="TreeGrafter"/>
</dbReference>
<gene>
    <name evidence="9" type="ORF">B4U79_02859</name>
</gene>
<comment type="similarity">
    <text evidence="2 8">Belongs to the glycosyltransferase 92 family.</text>
</comment>
<dbReference type="GO" id="GO:0016757">
    <property type="term" value="F:glycosyltransferase activity"/>
    <property type="evidence" value="ECO:0007669"/>
    <property type="project" value="UniProtKB-UniRule"/>
</dbReference>
<dbReference type="Proteomes" id="UP000285301">
    <property type="component" value="Unassembled WGS sequence"/>
</dbReference>
<name>A0A443R9Z7_9ACAR</name>
<accession>A0A443R9Z7</accession>
<evidence type="ECO:0000256" key="5">
    <source>
        <dbReference type="ARBA" id="ARBA00022692"/>
    </source>
</evidence>
<protein>
    <recommendedName>
        <fullName evidence="8">Glycosyltransferase family 92 protein</fullName>
        <ecNumber evidence="8">2.4.1.-</ecNumber>
    </recommendedName>
</protein>
<dbReference type="Pfam" id="PF01697">
    <property type="entry name" value="Glyco_transf_92"/>
    <property type="match status" value="1"/>
</dbReference>
<keyword evidence="6" id="KW-1133">Transmembrane helix</keyword>
<dbReference type="PANTHER" id="PTHR21461:SF40">
    <property type="entry name" value="GLYCOSYLTRANSFERASE FAMILY 92 PROTEIN"/>
    <property type="match status" value="1"/>
</dbReference>
<evidence type="ECO:0000256" key="2">
    <source>
        <dbReference type="ARBA" id="ARBA00007647"/>
    </source>
</evidence>
<dbReference type="InterPro" id="IPR008166">
    <property type="entry name" value="Glyco_transf_92"/>
</dbReference>
<evidence type="ECO:0000256" key="6">
    <source>
        <dbReference type="ARBA" id="ARBA00022989"/>
    </source>
</evidence>
<evidence type="ECO:0000256" key="1">
    <source>
        <dbReference type="ARBA" id="ARBA00004167"/>
    </source>
</evidence>
<reference evidence="9 10" key="1">
    <citation type="journal article" date="2018" name="Gigascience">
        <title>Genomes of trombidid mites reveal novel predicted allergens and laterally-transferred genes associated with secondary metabolism.</title>
        <authorList>
            <person name="Dong X."/>
            <person name="Chaisiri K."/>
            <person name="Xia D."/>
            <person name="Armstrong S.D."/>
            <person name="Fang Y."/>
            <person name="Donnelly M.J."/>
            <person name="Kadowaki T."/>
            <person name="McGarry J.W."/>
            <person name="Darby A.C."/>
            <person name="Makepeace B.L."/>
        </authorList>
    </citation>
    <scope>NUCLEOTIDE SEQUENCE [LARGE SCALE GENOMIC DNA]</scope>
    <source>
        <strain evidence="9">UoL-WK</strain>
    </source>
</reference>
<evidence type="ECO:0000313" key="9">
    <source>
        <dbReference type="EMBL" id="RWS12070.1"/>
    </source>
</evidence>
<organism evidence="9 10">
    <name type="scientific">Dinothrombium tinctorium</name>
    <dbReference type="NCBI Taxonomy" id="1965070"/>
    <lineage>
        <taxon>Eukaryota</taxon>
        <taxon>Metazoa</taxon>
        <taxon>Ecdysozoa</taxon>
        <taxon>Arthropoda</taxon>
        <taxon>Chelicerata</taxon>
        <taxon>Arachnida</taxon>
        <taxon>Acari</taxon>
        <taxon>Acariformes</taxon>
        <taxon>Trombidiformes</taxon>
        <taxon>Prostigmata</taxon>
        <taxon>Anystina</taxon>
        <taxon>Parasitengona</taxon>
        <taxon>Trombidioidea</taxon>
        <taxon>Trombidiidae</taxon>
        <taxon>Dinothrombium</taxon>
    </lineage>
</organism>
<comment type="subcellular location">
    <subcellularLocation>
        <location evidence="1">Membrane</location>
        <topology evidence="1">Single-pass membrane protein</topology>
    </subcellularLocation>
</comment>
<keyword evidence="10" id="KW-1185">Reference proteome</keyword>
<keyword evidence="5" id="KW-0812">Transmembrane</keyword>
<evidence type="ECO:0000256" key="4">
    <source>
        <dbReference type="ARBA" id="ARBA00022679"/>
    </source>
</evidence>
<dbReference type="PANTHER" id="PTHR21461">
    <property type="entry name" value="GLYCOSYLTRANSFERASE FAMILY 92 PROTEIN"/>
    <property type="match status" value="1"/>
</dbReference>
<dbReference type="OrthoDB" id="2526284at2759"/>
<dbReference type="GO" id="GO:0016020">
    <property type="term" value="C:membrane"/>
    <property type="evidence" value="ECO:0007669"/>
    <property type="project" value="UniProtKB-SubCell"/>
</dbReference>
<dbReference type="EMBL" id="NCKU01001455">
    <property type="protein sequence ID" value="RWS12070.1"/>
    <property type="molecule type" value="Genomic_DNA"/>
</dbReference>
<sequence length="475" mass="55228">MTIETVTDKRYSSFYVDELDDNDVRADSRRQAVEKEIGLPPQVSRELEKILSEDKYSGDLFGPNSLFSASSPPPDTAFNSSIFTGDTWQNVAGAKDKFFVFSAFYDDRNPKIAYIRVIAATLTRNSEQVKCKLWYNNPHKAVLVKAVNKPIRENWNLKYSAYFVFCILGDHEVPDAVSVVAKNKTHSNHLIVHNHPRTRRLLEANAIDFAVCVKPLHYEYNNVTRLIEFIEFNRLLGVSHFILYNHTIGSQVDCLLREYIRKGLVSVLQWQLDIKSQKEIRTEGLFASLNDCLYRTMFRFKFVLMIDLDEYIVPHLDRNLTELIHRLSALNSNYYRRGAYSFQNAFFYLQWPDDSSQVNRSSGQSRISNSLITLLKTRRKEKLHIHKQRSKLIVAPQRVVEVGNHFVWEFVPKYTVVNVSPRVAFLHHYRICEYGGDDCVKTASVVDKRTHFWKSALIESVEKLYKNFTLQCNEN</sequence>